<feature type="chain" id="PRO_5044540282" evidence="1">
    <location>
        <begin position="19"/>
        <end position="130"/>
    </location>
</feature>
<proteinExistence type="predicted"/>
<dbReference type="RefSeq" id="WP_052415189.1">
    <property type="nucleotide sequence ID" value="NZ_BBNQ01000001.1"/>
</dbReference>
<accession>A0A4R8MAZ1</accession>
<dbReference type="Gene3D" id="2.60.40.1120">
    <property type="entry name" value="Carboxypeptidase-like, regulatory domain"/>
    <property type="match status" value="1"/>
</dbReference>
<evidence type="ECO:0000256" key="1">
    <source>
        <dbReference type="SAM" id="SignalP"/>
    </source>
</evidence>
<protein>
    <submittedName>
        <fullName evidence="3">Carboxypeptidase-like protein</fullName>
    </submittedName>
    <submittedName>
        <fullName evidence="2">TonB-dependent receptor</fullName>
    </submittedName>
</protein>
<dbReference type="Proteomes" id="UP000294824">
    <property type="component" value="Unassembled WGS sequence"/>
</dbReference>
<keyword evidence="3" id="KW-0378">Hydrolase</keyword>
<dbReference type="Proteomes" id="UP000029644">
    <property type="component" value="Unassembled WGS sequence"/>
</dbReference>
<reference evidence="3 5" key="2">
    <citation type="submission" date="2019-03" db="EMBL/GenBank/DDBJ databases">
        <title>Genomic Encyclopedia of Type Strains, Phase III (KMG-III): the genomes of soil and plant-associated and newly described type strains.</title>
        <authorList>
            <person name="Whitman W."/>
        </authorList>
    </citation>
    <scope>NUCLEOTIDE SEQUENCE [LARGE SCALE GENOMIC DNA]</scope>
    <source>
        <strain evidence="3 5">CECT 8301</strain>
    </source>
</reference>
<accession>A0A090V9F5</accession>
<keyword evidence="3" id="KW-0121">Carboxypeptidase</keyword>
<keyword evidence="1" id="KW-0732">Signal</keyword>
<sequence length="130" mass="13906">MKHIFLIFAFLSSAIMFAQDGATIKGNVLDLEANNTPLEMARVSIKETGDKTISDQEGNFTLKGLNPGTYTVSLSFVGYETKTIEVNVAANHTTQIKESLGANTLSLDALMLTLASSDKNETATITTASN</sequence>
<dbReference type="SUPFAM" id="SSF49452">
    <property type="entry name" value="Starch-binding domain-like"/>
    <property type="match status" value="1"/>
</dbReference>
<keyword evidence="5" id="KW-1185">Reference proteome</keyword>
<dbReference type="OrthoDB" id="1443962at2"/>
<feature type="signal peptide" evidence="1">
    <location>
        <begin position="1"/>
        <end position="18"/>
    </location>
</feature>
<evidence type="ECO:0000313" key="2">
    <source>
        <dbReference type="EMBL" id="GAL60793.1"/>
    </source>
</evidence>
<evidence type="ECO:0000313" key="5">
    <source>
        <dbReference type="Proteomes" id="UP000294824"/>
    </source>
</evidence>
<dbReference type="GO" id="GO:0030246">
    <property type="term" value="F:carbohydrate binding"/>
    <property type="evidence" value="ECO:0007669"/>
    <property type="project" value="InterPro"/>
</dbReference>
<dbReference type="EMBL" id="SORL01000008">
    <property type="protein sequence ID" value="TDY62198.1"/>
    <property type="molecule type" value="Genomic_DNA"/>
</dbReference>
<name>A0A090V9F5_9FLAO</name>
<dbReference type="AlphaFoldDB" id="A0A090V9F5"/>
<evidence type="ECO:0000313" key="3">
    <source>
        <dbReference type="EMBL" id="TDY62198.1"/>
    </source>
</evidence>
<organism evidence="2 4">
    <name type="scientific">Algibacter lectus</name>
    <dbReference type="NCBI Taxonomy" id="221126"/>
    <lineage>
        <taxon>Bacteria</taxon>
        <taxon>Pseudomonadati</taxon>
        <taxon>Bacteroidota</taxon>
        <taxon>Flavobacteriia</taxon>
        <taxon>Flavobacteriales</taxon>
        <taxon>Flavobacteriaceae</taxon>
        <taxon>Algibacter</taxon>
    </lineage>
</organism>
<dbReference type="Pfam" id="PF13715">
    <property type="entry name" value="CarbopepD_reg_2"/>
    <property type="match status" value="1"/>
</dbReference>
<comment type="caution">
    <text evidence="2">The sequence shown here is derived from an EMBL/GenBank/DDBJ whole genome shotgun (WGS) entry which is preliminary data.</text>
</comment>
<evidence type="ECO:0000313" key="4">
    <source>
        <dbReference type="Proteomes" id="UP000029644"/>
    </source>
</evidence>
<gene>
    <name evidence="3" type="ORF">DFQ06_2020</name>
    <name evidence="2" type="ORF">JCM19300_3731</name>
</gene>
<reference evidence="2 4" key="1">
    <citation type="journal article" date="2014" name="Genome Announc.">
        <title>Draft Genome Sequences of Marine Flavobacterium Algibacter lectus Strains SS8 and NR4.</title>
        <authorList>
            <person name="Takatani N."/>
            <person name="Nakanishi M."/>
            <person name="Meirelles P."/>
            <person name="Mino S."/>
            <person name="Suda W."/>
            <person name="Oshima K."/>
            <person name="Hattori M."/>
            <person name="Ohkuma M."/>
            <person name="Hosokawa M."/>
            <person name="Miyashita K."/>
            <person name="Thompson F.L."/>
            <person name="Niwa A."/>
            <person name="Sawabe T."/>
            <person name="Sawabe T."/>
        </authorList>
    </citation>
    <scope>NUCLEOTIDE SEQUENCE [LARGE SCALE GENOMIC DNA]</scope>
    <source>
        <strain evidence="2 4">JCM 19300</strain>
    </source>
</reference>
<keyword evidence="3" id="KW-0645">Protease</keyword>
<keyword evidence="2" id="KW-0675">Receptor</keyword>
<dbReference type="EMBL" id="BBNQ01000001">
    <property type="protein sequence ID" value="GAL60793.1"/>
    <property type="molecule type" value="Genomic_DNA"/>
</dbReference>
<dbReference type="InterPro" id="IPR013784">
    <property type="entry name" value="Carb-bd-like_fold"/>
</dbReference>
<dbReference type="GO" id="GO:0004180">
    <property type="term" value="F:carboxypeptidase activity"/>
    <property type="evidence" value="ECO:0007669"/>
    <property type="project" value="UniProtKB-KW"/>
</dbReference>